<comment type="caution">
    <text evidence="1">The sequence shown here is derived from an EMBL/GenBank/DDBJ whole genome shotgun (WGS) entry which is preliminary data.</text>
</comment>
<accession>A0A1F7S2Y4</accession>
<protein>
    <submittedName>
        <fullName evidence="1">Uncharacterized protein</fullName>
    </submittedName>
</protein>
<dbReference type="Proteomes" id="UP000179266">
    <property type="component" value="Unassembled WGS sequence"/>
</dbReference>
<reference evidence="1 2" key="1">
    <citation type="journal article" date="2016" name="Nat. Commun.">
        <title>Thousands of microbial genomes shed light on interconnected biogeochemical processes in an aquifer system.</title>
        <authorList>
            <person name="Anantharaman K."/>
            <person name="Brown C.T."/>
            <person name="Hug L.A."/>
            <person name="Sharon I."/>
            <person name="Castelle C.J."/>
            <person name="Probst A.J."/>
            <person name="Thomas B.C."/>
            <person name="Singh A."/>
            <person name="Wilkins M.J."/>
            <person name="Karaoz U."/>
            <person name="Brodie E.L."/>
            <person name="Williams K.H."/>
            <person name="Hubbard S.S."/>
            <person name="Banfield J.F."/>
        </authorList>
    </citation>
    <scope>NUCLEOTIDE SEQUENCE [LARGE SCALE GENOMIC DNA]</scope>
</reference>
<dbReference type="AlphaFoldDB" id="A0A1F7S2Y4"/>
<organism evidence="1 2">
    <name type="scientific">Candidatus Schekmanbacteria bacterium RBG_13_48_7</name>
    <dbReference type="NCBI Taxonomy" id="1817878"/>
    <lineage>
        <taxon>Bacteria</taxon>
        <taxon>Candidatus Schekmaniibacteriota</taxon>
    </lineage>
</organism>
<proteinExistence type="predicted"/>
<dbReference type="EMBL" id="MGDD01000072">
    <property type="protein sequence ID" value="OGL47467.1"/>
    <property type="molecule type" value="Genomic_DNA"/>
</dbReference>
<sequence length="77" mass="8386">MAGWSISRSTGTETDAGAVFLSITRFSRSQRFPEEQQIARFGTPLPFLSACSSGVDEATGLISGDGLWLRELWPGYD</sequence>
<gene>
    <name evidence="1" type="ORF">A2161_17205</name>
</gene>
<name>A0A1F7S2Y4_9BACT</name>
<evidence type="ECO:0000313" key="2">
    <source>
        <dbReference type="Proteomes" id="UP000179266"/>
    </source>
</evidence>
<evidence type="ECO:0000313" key="1">
    <source>
        <dbReference type="EMBL" id="OGL47467.1"/>
    </source>
</evidence>